<dbReference type="InterPro" id="IPR036388">
    <property type="entry name" value="WH-like_DNA-bd_sf"/>
</dbReference>
<reference evidence="1 2" key="1">
    <citation type="journal article" date="2015" name="Int. J. Syst. Evol. Microbiol.">
        <title>Amycolatopsis rhabdoformis sp. nov., an actinomycete isolated from a tropical forest soil.</title>
        <authorList>
            <person name="Souza W.R."/>
            <person name="Silva R.E."/>
            <person name="Goodfellow M."/>
            <person name="Busarakam K."/>
            <person name="Figueiro F.S."/>
            <person name="Ferreira D."/>
            <person name="Rodrigues-Filho E."/>
            <person name="Moraes L.A.B."/>
            <person name="Zucchi T.D."/>
        </authorList>
    </citation>
    <scope>NUCLEOTIDE SEQUENCE [LARGE SCALE GENOMIC DNA]</scope>
    <source>
        <strain evidence="1 2">NCIMB 14900</strain>
    </source>
</reference>
<proteinExistence type="predicted"/>
<protein>
    <recommendedName>
        <fullName evidence="3">MarR family transcriptional regulator</fullName>
    </recommendedName>
</protein>
<dbReference type="RefSeq" id="WP_326835388.1">
    <property type="nucleotide sequence ID" value="NZ_CP142149.1"/>
</dbReference>
<dbReference type="InterPro" id="IPR036390">
    <property type="entry name" value="WH_DNA-bd_sf"/>
</dbReference>
<evidence type="ECO:0000313" key="2">
    <source>
        <dbReference type="Proteomes" id="UP001330812"/>
    </source>
</evidence>
<keyword evidence="2" id="KW-1185">Reference proteome</keyword>
<organism evidence="1 2">
    <name type="scientific">Amycolatopsis rhabdoformis</name>
    <dbReference type="NCBI Taxonomy" id="1448059"/>
    <lineage>
        <taxon>Bacteria</taxon>
        <taxon>Bacillati</taxon>
        <taxon>Actinomycetota</taxon>
        <taxon>Actinomycetes</taxon>
        <taxon>Pseudonocardiales</taxon>
        <taxon>Pseudonocardiaceae</taxon>
        <taxon>Amycolatopsis</taxon>
    </lineage>
</organism>
<dbReference type="SUPFAM" id="SSF46785">
    <property type="entry name" value="Winged helix' DNA-binding domain"/>
    <property type="match status" value="1"/>
</dbReference>
<evidence type="ECO:0008006" key="3">
    <source>
        <dbReference type="Google" id="ProtNLM"/>
    </source>
</evidence>
<evidence type="ECO:0000313" key="1">
    <source>
        <dbReference type="EMBL" id="WSE32581.1"/>
    </source>
</evidence>
<dbReference type="Proteomes" id="UP001330812">
    <property type="component" value="Chromosome"/>
</dbReference>
<dbReference type="Gene3D" id="1.10.10.10">
    <property type="entry name" value="Winged helix-like DNA-binding domain superfamily/Winged helix DNA-binding domain"/>
    <property type="match status" value="1"/>
</dbReference>
<name>A0ABZ1IDN5_9PSEU</name>
<gene>
    <name evidence="1" type="ORF">VSH64_10735</name>
</gene>
<sequence length="204" mass="21965">MTDLRLLRTVALKGRVDIDQVVTTLGADAGTVGGLVDDAVSAGHLVRTPQDLLRTTKEGREALAAALADERARLDADAIRALYEEFSVVNAEAKAIFTAWQLNPDGTPNDHTDPGYDADVLGRIAAEHEKVVPILTQVAGLVPRAGRYLDRLTAAKARFESGDHTFVTKPIIDSYHTVWFELHEDLIGWAGLTRAAEAAAGRAT</sequence>
<dbReference type="EMBL" id="CP142149">
    <property type="protein sequence ID" value="WSE32581.1"/>
    <property type="molecule type" value="Genomic_DNA"/>
</dbReference>
<accession>A0ABZ1IDN5</accession>